<keyword evidence="3 5" id="KW-1133">Transmembrane helix</keyword>
<dbReference type="PROSITE" id="PS50895">
    <property type="entry name" value="SURF1"/>
    <property type="match status" value="1"/>
</dbReference>
<keyword evidence="4 5" id="KW-0472">Membrane</keyword>
<comment type="similarity">
    <text evidence="5">Belongs to the SURF1 family.</text>
</comment>
<evidence type="ECO:0000313" key="6">
    <source>
        <dbReference type="EMBL" id="KAH3683239.1"/>
    </source>
</evidence>
<evidence type="ECO:0000256" key="3">
    <source>
        <dbReference type="ARBA" id="ARBA00022989"/>
    </source>
</evidence>
<reference evidence="6" key="2">
    <citation type="submission" date="2021-01" db="EMBL/GenBank/DDBJ databases">
        <authorList>
            <person name="Schikora-Tamarit M.A."/>
        </authorList>
    </citation>
    <scope>NUCLEOTIDE SEQUENCE</scope>
    <source>
        <strain evidence="6">CBS2887</strain>
    </source>
</reference>
<dbReference type="PANTHER" id="PTHR23427">
    <property type="entry name" value="SURFEIT LOCUS PROTEIN"/>
    <property type="match status" value="1"/>
</dbReference>
<evidence type="ECO:0000313" key="7">
    <source>
        <dbReference type="Proteomes" id="UP000774326"/>
    </source>
</evidence>
<comment type="subcellular location">
    <subcellularLocation>
        <location evidence="1">Membrane</location>
    </subcellularLocation>
    <subcellularLocation>
        <location evidence="5">Mitochondrion inner membrane</location>
        <topology evidence="5">Multi-pass membrane protein</topology>
    </subcellularLocation>
</comment>
<evidence type="ECO:0000256" key="2">
    <source>
        <dbReference type="ARBA" id="ARBA00022692"/>
    </source>
</evidence>
<keyword evidence="5" id="KW-0496">Mitochondrion</keyword>
<proteinExistence type="inferred from homology"/>
<dbReference type="Proteomes" id="UP000774326">
    <property type="component" value="Unassembled WGS sequence"/>
</dbReference>
<dbReference type="Pfam" id="PF02104">
    <property type="entry name" value="SURF1"/>
    <property type="match status" value="1"/>
</dbReference>
<reference evidence="6" key="1">
    <citation type="journal article" date="2021" name="Open Biol.">
        <title>Shared evolutionary footprints suggest mitochondrial oxidative damage underlies multiple complex I losses in fungi.</title>
        <authorList>
            <person name="Schikora-Tamarit M.A."/>
            <person name="Marcet-Houben M."/>
            <person name="Nosek J."/>
            <person name="Gabaldon T."/>
        </authorList>
    </citation>
    <scope>NUCLEOTIDE SEQUENCE</scope>
    <source>
        <strain evidence="6">CBS2887</strain>
    </source>
</reference>
<evidence type="ECO:0000256" key="1">
    <source>
        <dbReference type="ARBA" id="ARBA00004370"/>
    </source>
</evidence>
<dbReference type="PANTHER" id="PTHR23427:SF2">
    <property type="entry name" value="SURFEIT LOCUS PROTEIN 1"/>
    <property type="match status" value="1"/>
</dbReference>
<dbReference type="InterPro" id="IPR002994">
    <property type="entry name" value="Surf1/Shy1"/>
</dbReference>
<dbReference type="GO" id="GO:0005743">
    <property type="term" value="C:mitochondrial inner membrane"/>
    <property type="evidence" value="ECO:0007669"/>
    <property type="project" value="UniProtKB-SubCell"/>
</dbReference>
<dbReference type="InterPro" id="IPR045214">
    <property type="entry name" value="Surf1/Surf4"/>
</dbReference>
<comment type="caution">
    <text evidence="6">The sequence shown here is derived from an EMBL/GenBank/DDBJ whole genome shotgun (WGS) entry which is preliminary data.</text>
</comment>
<sequence length="368" mass="42670">MFRSILTKRSISVTPYLSKGLRTQTISPIALGSRFSQISAISPYLQPQHISKRTLITSPIDWEPVKATKKNEWTISKYVFLSLLILMPIISFMLGTWQLRRLKWKNNLIATSEDRLTHDPIALPKNIQPEDAEDWQYRRVIVKGKFDHSREIFVGPKVQNEMKGYVLYTPLIRSDGGEDILIERGFITDENVLPQRRSLKHLSLPEHEVEIECIIKVINPRASLTWEKVDPDSRLWHVLDVEDMSDFTKTMRLHVCALGDMKDHPIKTVVETLPKPWWNFWGSSPTKEHVELDKDTTEVNEFSKYQFLRAGVPIGRSASIDYRNNHLNYLVTWYGLCLASSILLFFVLKKTPNADPLKEKLRHASRHT</sequence>
<gene>
    <name evidence="6" type="ORF">WICPIJ_005797</name>
</gene>
<keyword evidence="2 5" id="KW-0812">Transmembrane</keyword>
<dbReference type="GO" id="GO:0033617">
    <property type="term" value="P:mitochondrial respiratory chain complex IV assembly"/>
    <property type="evidence" value="ECO:0007669"/>
    <property type="project" value="TreeGrafter"/>
</dbReference>
<evidence type="ECO:0000256" key="5">
    <source>
        <dbReference type="RuleBase" id="RU363076"/>
    </source>
</evidence>
<keyword evidence="5" id="KW-0999">Mitochondrion inner membrane</keyword>
<feature type="transmembrane region" description="Helical" evidence="5">
    <location>
        <begin position="78"/>
        <end position="97"/>
    </location>
</feature>
<organism evidence="6 7">
    <name type="scientific">Wickerhamomyces pijperi</name>
    <name type="common">Yeast</name>
    <name type="synonym">Pichia pijperi</name>
    <dbReference type="NCBI Taxonomy" id="599730"/>
    <lineage>
        <taxon>Eukaryota</taxon>
        <taxon>Fungi</taxon>
        <taxon>Dikarya</taxon>
        <taxon>Ascomycota</taxon>
        <taxon>Saccharomycotina</taxon>
        <taxon>Saccharomycetes</taxon>
        <taxon>Phaffomycetales</taxon>
        <taxon>Wickerhamomycetaceae</taxon>
        <taxon>Wickerhamomyces</taxon>
    </lineage>
</organism>
<dbReference type="AlphaFoldDB" id="A0A9P8TLL0"/>
<comment type="function">
    <text evidence="5">Probably involved in the biogenesis of the COX complex.</text>
</comment>
<keyword evidence="7" id="KW-1185">Reference proteome</keyword>
<feature type="transmembrane region" description="Helical" evidence="5">
    <location>
        <begin position="327"/>
        <end position="348"/>
    </location>
</feature>
<evidence type="ECO:0000256" key="4">
    <source>
        <dbReference type="ARBA" id="ARBA00023136"/>
    </source>
</evidence>
<name>A0A9P8TLL0_WICPI</name>
<dbReference type="CDD" id="cd06662">
    <property type="entry name" value="SURF1"/>
    <property type="match status" value="1"/>
</dbReference>
<accession>A0A9P8TLL0</accession>
<protein>
    <recommendedName>
        <fullName evidence="5">SURF1-like protein</fullName>
    </recommendedName>
</protein>
<dbReference type="EMBL" id="JAEUBG010003198">
    <property type="protein sequence ID" value="KAH3683239.1"/>
    <property type="molecule type" value="Genomic_DNA"/>
</dbReference>
<dbReference type="OrthoDB" id="10040024at2759"/>